<feature type="transmembrane region" description="Helical" evidence="6">
    <location>
        <begin position="391"/>
        <end position="410"/>
    </location>
</feature>
<feature type="transmembrane region" description="Helical" evidence="6">
    <location>
        <begin position="361"/>
        <end position="379"/>
    </location>
</feature>
<feature type="domain" description="Major facilitator superfamily (MFS) profile" evidence="7">
    <location>
        <begin position="33"/>
        <end position="414"/>
    </location>
</feature>
<dbReference type="PROSITE" id="PS50850">
    <property type="entry name" value="MFS"/>
    <property type="match status" value="1"/>
</dbReference>
<evidence type="ECO:0000256" key="6">
    <source>
        <dbReference type="SAM" id="Phobius"/>
    </source>
</evidence>
<evidence type="ECO:0000313" key="8">
    <source>
        <dbReference type="EMBL" id="XBO38946.1"/>
    </source>
</evidence>
<dbReference type="SUPFAM" id="SSF103473">
    <property type="entry name" value="MFS general substrate transporter"/>
    <property type="match status" value="1"/>
</dbReference>
<dbReference type="GO" id="GO:0022857">
    <property type="term" value="F:transmembrane transporter activity"/>
    <property type="evidence" value="ECO:0007669"/>
    <property type="project" value="InterPro"/>
</dbReference>
<dbReference type="GO" id="GO:0005886">
    <property type="term" value="C:plasma membrane"/>
    <property type="evidence" value="ECO:0007669"/>
    <property type="project" value="UniProtKB-SubCell"/>
</dbReference>
<evidence type="ECO:0000256" key="5">
    <source>
        <dbReference type="ARBA" id="ARBA00023136"/>
    </source>
</evidence>
<name>A0AAU7JFG8_9HYPH</name>
<dbReference type="Gene3D" id="1.20.1250.20">
    <property type="entry name" value="MFS general substrate transporter like domains"/>
    <property type="match status" value="1"/>
</dbReference>
<proteinExistence type="predicted"/>
<dbReference type="PANTHER" id="PTHR43124:SF3">
    <property type="entry name" value="CHLORAMPHENICOL EFFLUX PUMP RV0191"/>
    <property type="match status" value="1"/>
</dbReference>
<dbReference type="InterPro" id="IPR050189">
    <property type="entry name" value="MFS_Efflux_Transporters"/>
</dbReference>
<feature type="transmembrane region" description="Helical" evidence="6">
    <location>
        <begin position="302"/>
        <end position="318"/>
    </location>
</feature>
<evidence type="ECO:0000259" key="7">
    <source>
        <dbReference type="PROSITE" id="PS50850"/>
    </source>
</evidence>
<feature type="transmembrane region" description="Helical" evidence="6">
    <location>
        <begin position="157"/>
        <end position="179"/>
    </location>
</feature>
<keyword evidence="3 6" id="KW-0812">Transmembrane</keyword>
<feature type="transmembrane region" description="Helical" evidence="6">
    <location>
        <begin position="185"/>
        <end position="209"/>
    </location>
</feature>
<dbReference type="EMBL" id="CP157484">
    <property type="protein sequence ID" value="XBO38946.1"/>
    <property type="molecule type" value="Genomic_DNA"/>
</dbReference>
<keyword evidence="2" id="KW-1003">Cell membrane</keyword>
<protein>
    <submittedName>
        <fullName evidence="8">MFS transporter</fullName>
    </submittedName>
</protein>
<organism evidence="8">
    <name type="scientific">Alsobacter sp. KACC 23698</name>
    <dbReference type="NCBI Taxonomy" id="3149229"/>
    <lineage>
        <taxon>Bacteria</taxon>
        <taxon>Pseudomonadati</taxon>
        <taxon>Pseudomonadota</taxon>
        <taxon>Alphaproteobacteria</taxon>
        <taxon>Hyphomicrobiales</taxon>
        <taxon>Alsobacteraceae</taxon>
        <taxon>Alsobacter</taxon>
    </lineage>
</organism>
<dbReference type="PANTHER" id="PTHR43124">
    <property type="entry name" value="PURINE EFFLUX PUMP PBUE"/>
    <property type="match status" value="1"/>
</dbReference>
<dbReference type="RefSeq" id="WP_406855784.1">
    <property type="nucleotide sequence ID" value="NZ_CP157484.1"/>
</dbReference>
<evidence type="ECO:0000256" key="1">
    <source>
        <dbReference type="ARBA" id="ARBA00004651"/>
    </source>
</evidence>
<sequence length="420" mass="43213">MRGGLAVRRACRGGTDRCWPGEFKLDAEGEKRLLLVLGLCGFASAFAARSTDPIVNSIAAQFQAPVATVALLSSCYALPYGLGQPVLGPMGDAAGKISVLRVCLVVFALALAAGVFATSLEQLFVSRILAGVAAGGVIPLALAMVGDAFAYERRQVAISRFLAAALIGQLLGVTSSGVMADWVGWRGALAVTALAALLAVVGVFAGLPAEAVRRERSRFSVADAMGRYRLVFANPRSLVCFGTVFVEGLAIYGVLPFVPELLQARGGGTATQAGFVIAGLGLGGMAFSASVSLLLRRFPVYLLMRAGGLLGGLGLAGLAAAPNWFTMLACFTALGFGFFMLHNSLQNRATELAPTARGSAIALHAFFFFLGQALAPPAFGAGLHRLGAEPALLACAVILALGGVAAGLLLKRADIREGLA</sequence>
<dbReference type="InterPro" id="IPR011701">
    <property type="entry name" value="MFS"/>
</dbReference>
<evidence type="ECO:0000256" key="4">
    <source>
        <dbReference type="ARBA" id="ARBA00022989"/>
    </source>
</evidence>
<gene>
    <name evidence="8" type="ORF">ABEG18_25240</name>
</gene>
<reference evidence="8" key="1">
    <citation type="submission" date="2024-05" db="EMBL/GenBank/DDBJ databases">
        <authorList>
            <person name="Kim S."/>
            <person name="Heo J."/>
            <person name="Choi H."/>
            <person name="Choi Y."/>
            <person name="Kwon S.-W."/>
            <person name="Kim Y."/>
        </authorList>
    </citation>
    <scope>NUCLEOTIDE SEQUENCE</scope>
    <source>
        <strain evidence="8">KACC 23698</strain>
    </source>
</reference>
<dbReference type="AlphaFoldDB" id="A0AAU7JFG8"/>
<feature type="transmembrane region" description="Helical" evidence="6">
    <location>
        <begin position="324"/>
        <end position="341"/>
    </location>
</feature>
<keyword evidence="4 6" id="KW-1133">Transmembrane helix</keyword>
<dbReference type="CDD" id="cd17324">
    <property type="entry name" value="MFS_NepI_like"/>
    <property type="match status" value="1"/>
</dbReference>
<dbReference type="InterPro" id="IPR020846">
    <property type="entry name" value="MFS_dom"/>
</dbReference>
<feature type="transmembrane region" description="Helical" evidence="6">
    <location>
        <begin position="275"/>
        <end position="295"/>
    </location>
</feature>
<dbReference type="Pfam" id="PF07690">
    <property type="entry name" value="MFS_1"/>
    <property type="match status" value="1"/>
</dbReference>
<comment type="subcellular location">
    <subcellularLocation>
        <location evidence="1">Cell membrane</location>
        <topology evidence="1">Multi-pass membrane protein</topology>
    </subcellularLocation>
</comment>
<feature type="transmembrane region" description="Helical" evidence="6">
    <location>
        <begin position="99"/>
        <end position="118"/>
    </location>
</feature>
<accession>A0AAU7JFG8</accession>
<evidence type="ECO:0000256" key="2">
    <source>
        <dbReference type="ARBA" id="ARBA00022475"/>
    </source>
</evidence>
<keyword evidence="5 6" id="KW-0472">Membrane</keyword>
<feature type="transmembrane region" description="Helical" evidence="6">
    <location>
        <begin position="230"/>
        <end position="255"/>
    </location>
</feature>
<dbReference type="InterPro" id="IPR036259">
    <property type="entry name" value="MFS_trans_sf"/>
</dbReference>
<evidence type="ECO:0000256" key="3">
    <source>
        <dbReference type="ARBA" id="ARBA00022692"/>
    </source>
</evidence>
<feature type="transmembrane region" description="Helical" evidence="6">
    <location>
        <begin position="124"/>
        <end position="145"/>
    </location>
</feature>